<feature type="binding site" evidence="10">
    <location>
        <begin position="94"/>
        <end position="104"/>
    </location>
    <ligand>
        <name>ATP</name>
        <dbReference type="ChEBI" id="CHEBI:30616"/>
    </ligand>
</feature>
<evidence type="ECO:0000256" key="1">
    <source>
        <dbReference type="ARBA" id="ARBA00009684"/>
    </source>
</evidence>
<keyword evidence="14" id="KW-1185">Reference proteome</keyword>
<keyword evidence="5 10" id="KW-0547">Nucleotide-binding</keyword>
<dbReference type="UniPathway" id="UPA00056">
    <property type="reaction ID" value="UER00094"/>
</dbReference>
<evidence type="ECO:0000259" key="11">
    <source>
        <dbReference type="Pfam" id="PF00288"/>
    </source>
</evidence>
<dbReference type="SUPFAM" id="SSF54211">
    <property type="entry name" value="Ribosomal protein S5 domain 2-like"/>
    <property type="match status" value="1"/>
</dbReference>
<dbReference type="RefSeq" id="WP_140885578.1">
    <property type="nucleotide sequence ID" value="NZ_RCZP01000026.1"/>
</dbReference>
<accession>A0A502FKH7</accession>
<dbReference type="PIRSF" id="PIRSF010376">
    <property type="entry name" value="IspE"/>
    <property type="match status" value="1"/>
</dbReference>
<evidence type="ECO:0000256" key="8">
    <source>
        <dbReference type="ARBA" id="ARBA00023229"/>
    </source>
</evidence>
<evidence type="ECO:0000256" key="9">
    <source>
        <dbReference type="ARBA" id="ARBA00032554"/>
    </source>
</evidence>
<feature type="active site" evidence="10">
    <location>
        <position position="8"/>
    </location>
</feature>
<evidence type="ECO:0000313" key="14">
    <source>
        <dbReference type="Proteomes" id="UP000317078"/>
    </source>
</evidence>
<evidence type="ECO:0000256" key="3">
    <source>
        <dbReference type="ARBA" id="ARBA00017473"/>
    </source>
</evidence>
<dbReference type="InterPro" id="IPR013750">
    <property type="entry name" value="GHMP_kinase_C_dom"/>
</dbReference>
<dbReference type="NCBIfam" id="TIGR00154">
    <property type="entry name" value="ispE"/>
    <property type="match status" value="1"/>
</dbReference>
<dbReference type="GO" id="GO:0019288">
    <property type="term" value="P:isopentenyl diphosphate biosynthetic process, methylerythritol 4-phosphate pathway"/>
    <property type="evidence" value="ECO:0007669"/>
    <property type="project" value="UniProtKB-UniRule"/>
</dbReference>
<dbReference type="SUPFAM" id="SSF55060">
    <property type="entry name" value="GHMP Kinase, C-terminal domain"/>
    <property type="match status" value="1"/>
</dbReference>
<dbReference type="InterPro" id="IPR020568">
    <property type="entry name" value="Ribosomal_Su5_D2-typ_SF"/>
</dbReference>
<dbReference type="GO" id="GO:0016114">
    <property type="term" value="P:terpenoid biosynthetic process"/>
    <property type="evidence" value="ECO:0007669"/>
    <property type="project" value="UniProtKB-UniRule"/>
</dbReference>
<dbReference type="PANTHER" id="PTHR43527">
    <property type="entry name" value="4-DIPHOSPHOCYTIDYL-2-C-METHYL-D-ERYTHRITOL KINASE, CHLOROPLASTIC"/>
    <property type="match status" value="1"/>
</dbReference>
<reference evidence="13 14" key="1">
    <citation type="journal article" date="2019" name="Environ. Microbiol.">
        <title>Species interactions and distinct microbial communities in high Arctic permafrost affected cryosols are associated with the CH4 and CO2 gas fluxes.</title>
        <authorList>
            <person name="Altshuler I."/>
            <person name="Hamel J."/>
            <person name="Turney S."/>
            <person name="Magnuson E."/>
            <person name="Levesque R."/>
            <person name="Greer C."/>
            <person name="Whyte L.G."/>
        </authorList>
    </citation>
    <scope>NUCLEOTIDE SEQUENCE [LARGE SCALE GENOMIC DNA]</scope>
    <source>
        <strain evidence="13 14">S9.3B</strain>
    </source>
</reference>
<evidence type="ECO:0000256" key="5">
    <source>
        <dbReference type="ARBA" id="ARBA00022741"/>
    </source>
</evidence>
<keyword evidence="8 10" id="KW-0414">Isoprene biosynthesis</keyword>
<keyword evidence="6 10" id="KW-0418">Kinase</keyword>
<dbReference type="Gene3D" id="3.30.230.10">
    <property type="match status" value="1"/>
</dbReference>
<dbReference type="Proteomes" id="UP000317078">
    <property type="component" value="Unassembled WGS sequence"/>
</dbReference>
<comment type="caution">
    <text evidence="13">The sequence shown here is derived from an EMBL/GenBank/DDBJ whole genome shotgun (WGS) entry which is preliminary data.</text>
</comment>
<dbReference type="EC" id="2.7.1.148" evidence="2 10"/>
<dbReference type="InterPro" id="IPR014721">
    <property type="entry name" value="Ribsml_uS5_D2-typ_fold_subgr"/>
</dbReference>
<evidence type="ECO:0000259" key="12">
    <source>
        <dbReference type="Pfam" id="PF08544"/>
    </source>
</evidence>
<keyword evidence="4 10" id="KW-0808">Transferase</keyword>
<comment type="similarity">
    <text evidence="1 10">Belongs to the GHMP kinase family. IspE subfamily.</text>
</comment>
<dbReference type="InterPro" id="IPR004424">
    <property type="entry name" value="IspE"/>
</dbReference>
<evidence type="ECO:0000256" key="6">
    <source>
        <dbReference type="ARBA" id="ARBA00022777"/>
    </source>
</evidence>
<comment type="catalytic activity">
    <reaction evidence="10">
        <text>4-CDP-2-C-methyl-D-erythritol + ATP = 4-CDP-2-C-methyl-D-erythritol 2-phosphate + ADP + H(+)</text>
        <dbReference type="Rhea" id="RHEA:18437"/>
        <dbReference type="ChEBI" id="CHEBI:15378"/>
        <dbReference type="ChEBI" id="CHEBI:30616"/>
        <dbReference type="ChEBI" id="CHEBI:57823"/>
        <dbReference type="ChEBI" id="CHEBI:57919"/>
        <dbReference type="ChEBI" id="CHEBI:456216"/>
        <dbReference type="EC" id="2.7.1.148"/>
    </reaction>
</comment>
<dbReference type="Gene3D" id="3.30.70.890">
    <property type="entry name" value="GHMP kinase, C-terminal domain"/>
    <property type="match status" value="1"/>
</dbReference>
<proteinExistence type="inferred from homology"/>
<dbReference type="NCBIfam" id="NF011202">
    <property type="entry name" value="PRK14608.1"/>
    <property type="match status" value="1"/>
</dbReference>
<dbReference type="Pfam" id="PF00288">
    <property type="entry name" value="GHMP_kinases_N"/>
    <property type="match status" value="1"/>
</dbReference>
<evidence type="ECO:0000256" key="4">
    <source>
        <dbReference type="ARBA" id="ARBA00022679"/>
    </source>
</evidence>
<dbReference type="PANTHER" id="PTHR43527:SF2">
    <property type="entry name" value="4-DIPHOSPHOCYTIDYL-2-C-METHYL-D-ERYTHRITOL KINASE, CHLOROPLASTIC"/>
    <property type="match status" value="1"/>
</dbReference>
<dbReference type="AlphaFoldDB" id="A0A502FKH7"/>
<dbReference type="InterPro" id="IPR036554">
    <property type="entry name" value="GHMP_kinase_C_sf"/>
</dbReference>
<evidence type="ECO:0000256" key="10">
    <source>
        <dbReference type="HAMAP-Rule" id="MF_00061"/>
    </source>
</evidence>
<comment type="pathway">
    <text evidence="10">Isoprenoid biosynthesis; isopentenyl diphosphate biosynthesis via DXP pathway; isopentenyl diphosphate from 1-deoxy-D-xylulose 5-phosphate: step 3/6.</text>
</comment>
<dbReference type="Pfam" id="PF08544">
    <property type="entry name" value="GHMP_kinases_C"/>
    <property type="match status" value="1"/>
</dbReference>
<feature type="domain" description="GHMP kinase N-terminal" evidence="11">
    <location>
        <begin position="65"/>
        <end position="142"/>
    </location>
</feature>
<comment type="function">
    <text evidence="10">Catalyzes the phosphorylation of the position 2 hydroxy group of 4-diphosphocytidyl-2C-methyl-D-erythritol.</text>
</comment>
<feature type="domain" description="GHMP kinase C-terminal" evidence="12">
    <location>
        <begin position="201"/>
        <end position="266"/>
    </location>
</feature>
<dbReference type="GO" id="GO:0005524">
    <property type="term" value="F:ATP binding"/>
    <property type="evidence" value="ECO:0007669"/>
    <property type="project" value="UniProtKB-UniRule"/>
</dbReference>
<keyword evidence="7 10" id="KW-0067">ATP-binding</keyword>
<sequence length="283" mass="28365">MIEDAPAKVNLHLHVTGRRADGYHRLDSLVVFAGASDSLRVGPGEGVTLGLGGPEGGALAAEPDNLVLRAARRLAEAAGRPLPGAALHLEKRLPVASGIGGGSADAAAALRALDRFWGLGLGAARLEGIALGLGADVPVCLASRPALMGGVGEVLSPAPRLPAFGMVLANPRVALPTPAVFAGRQGAFSPPASLPASWPDAASLAEGLRGLRNDLEPPAIALCPPVAAVLDALDALPGTLLARMSGSGATCFALFRDAAAAARAAALLPAAWWRWGGAARTGD</sequence>
<dbReference type="GO" id="GO:0050515">
    <property type="term" value="F:4-(cytidine 5'-diphospho)-2-C-methyl-D-erythritol kinase activity"/>
    <property type="evidence" value="ECO:0007669"/>
    <property type="project" value="UniProtKB-UniRule"/>
</dbReference>
<evidence type="ECO:0000256" key="7">
    <source>
        <dbReference type="ARBA" id="ARBA00022840"/>
    </source>
</evidence>
<protein>
    <recommendedName>
        <fullName evidence="3 10">4-diphosphocytidyl-2-C-methyl-D-erythritol kinase</fullName>
        <shortName evidence="10">CMK</shortName>
        <ecNumber evidence="2 10">2.7.1.148</ecNumber>
    </recommendedName>
    <alternativeName>
        <fullName evidence="9 10">4-(cytidine-5'-diphospho)-2-C-methyl-D-erythritol kinase</fullName>
    </alternativeName>
</protein>
<gene>
    <name evidence="10" type="primary">ispE</name>
    <name evidence="13" type="ORF">EAH89_20370</name>
</gene>
<evidence type="ECO:0000256" key="2">
    <source>
        <dbReference type="ARBA" id="ARBA00012052"/>
    </source>
</evidence>
<feature type="active site" evidence="10">
    <location>
        <position position="136"/>
    </location>
</feature>
<dbReference type="HAMAP" id="MF_00061">
    <property type="entry name" value="IspE"/>
    <property type="match status" value="1"/>
</dbReference>
<dbReference type="InterPro" id="IPR006204">
    <property type="entry name" value="GHMP_kinase_N_dom"/>
</dbReference>
<dbReference type="OrthoDB" id="9809438at2"/>
<evidence type="ECO:0000313" key="13">
    <source>
        <dbReference type="EMBL" id="TPG49889.1"/>
    </source>
</evidence>
<name>A0A502FKH7_9PROT</name>
<organism evidence="13 14">
    <name type="scientific">Muricoccus nepalensis</name>
    <dbReference type="NCBI Taxonomy" id="1854500"/>
    <lineage>
        <taxon>Bacteria</taxon>
        <taxon>Pseudomonadati</taxon>
        <taxon>Pseudomonadota</taxon>
        <taxon>Alphaproteobacteria</taxon>
        <taxon>Acetobacterales</taxon>
        <taxon>Roseomonadaceae</taxon>
        <taxon>Muricoccus</taxon>
    </lineage>
</organism>
<dbReference type="EMBL" id="RCZP01000026">
    <property type="protein sequence ID" value="TPG49889.1"/>
    <property type="molecule type" value="Genomic_DNA"/>
</dbReference>